<proteinExistence type="predicted"/>
<sequence length="111" mass="12981">MDNLAVAFRCKKRILMACSFGEWLKEFDDEMAAKKRNILFILKNCSAHHLYPKLQDIKILFLQRNATARLQPLNIGIIQNFKVICRRRMIQSLLLMIRCPLPGNPKLQINL</sequence>
<accession>A0AC60PHE6</accession>
<evidence type="ECO:0000313" key="1">
    <source>
        <dbReference type="EMBL" id="KAG0419841.1"/>
    </source>
</evidence>
<dbReference type="Proteomes" id="UP000805193">
    <property type="component" value="Unassembled WGS sequence"/>
</dbReference>
<name>A0AC60PHE6_IXOPE</name>
<protein>
    <submittedName>
        <fullName evidence="1">Uncharacterized protein</fullName>
    </submittedName>
</protein>
<organism evidence="1 2">
    <name type="scientific">Ixodes persulcatus</name>
    <name type="common">Taiga tick</name>
    <dbReference type="NCBI Taxonomy" id="34615"/>
    <lineage>
        <taxon>Eukaryota</taxon>
        <taxon>Metazoa</taxon>
        <taxon>Ecdysozoa</taxon>
        <taxon>Arthropoda</taxon>
        <taxon>Chelicerata</taxon>
        <taxon>Arachnida</taxon>
        <taxon>Acari</taxon>
        <taxon>Parasitiformes</taxon>
        <taxon>Ixodida</taxon>
        <taxon>Ixodoidea</taxon>
        <taxon>Ixodidae</taxon>
        <taxon>Ixodinae</taxon>
        <taxon>Ixodes</taxon>
    </lineage>
</organism>
<comment type="caution">
    <text evidence="1">The sequence shown here is derived from an EMBL/GenBank/DDBJ whole genome shotgun (WGS) entry which is preliminary data.</text>
</comment>
<keyword evidence="2" id="KW-1185">Reference proteome</keyword>
<gene>
    <name evidence="1" type="ORF">HPB47_003835</name>
</gene>
<dbReference type="EMBL" id="JABSTQ010010571">
    <property type="protein sequence ID" value="KAG0419841.1"/>
    <property type="molecule type" value="Genomic_DNA"/>
</dbReference>
<reference evidence="1 2" key="1">
    <citation type="journal article" date="2020" name="Cell">
        <title>Large-Scale Comparative Analyses of Tick Genomes Elucidate Their Genetic Diversity and Vector Capacities.</title>
        <authorList>
            <consortium name="Tick Genome and Microbiome Consortium (TIGMIC)"/>
            <person name="Jia N."/>
            <person name="Wang J."/>
            <person name="Shi W."/>
            <person name="Du L."/>
            <person name="Sun Y."/>
            <person name="Zhan W."/>
            <person name="Jiang J.F."/>
            <person name="Wang Q."/>
            <person name="Zhang B."/>
            <person name="Ji P."/>
            <person name="Bell-Sakyi L."/>
            <person name="Cui X.M."/>
            <person name="Yuan T.T."/>
            <person name="Jiang B.G."/>
            <person name="Yang W.F."/>
            <person name="Lam T.T."/>
            <person name="Chang Q.C."/>
            <person name="Ding S.J."/>
            <person name="Wang X.J."/>
            <person name="Zhu J.G."/>
            <person name="Ruan X.D."/>
            <person name="Zhao L."/>
            <person name="Wei J.T."/>
            <person name="Ye R.Z."/>
            <person name="Que T.C."/>
            <person name="Du C.H."/>
            <person name="Zhou Y.H."/>
            <person name="Cheng J.X."/>
            <person name="Dai P.F."/>
            <person name="Guo W.B."/>
            <person name="Han X.H."/>
            <person name="Huang E.J."/>
            <person name="Li L.F."/>
            <person name="Wei W."/>
            <person name="Gao Y.C."/>
            <person name="Liu J.Z."/>
            <person name="Shao H.Z."/>
            <person name="Wang X."/>
            <person name="Wang C.C."/>
            <person name="Yang T.C."/>
            <person name="Huo Q.B."/>
            <person name="Li W."/>
            <person name="Chen H.Y."/>
            <person name="Chen S.E."/>
            <person name="Zhou L.G."/>
            <person name="Ni X.B."/>
            <person name="Tian J.H."/>
            <person name="Sheng Y."/>
            <person name="Liu T."/>
            <person name="Pan Y.S."/>
            <person name="Xia L.Y."/>
            <person name="Li J."/>
            <person name="Zhao F."/>
            <person name="Cao W.C."/>
        </authorList>
    </citation>
    <scope>NUCLEOTIDE SEQUENCE [LARGE SCALE GENOMIC DNA]</scope>
    <source>
        <strain evidence="1">Iper-2018</strain>
    </source>
</reference>
<evidence type="ECO:0000313" key="2">
    <source>
        <dbReference type="Proteomes" id="UP000805193"/>
    </source>
</evidence>